<dbReference type="InterPro" id="IPR009091">
    <property type="entry name" value="RCC1/BLIP-II"/>
</dbReference>
<evidence type="ECO:0000256" key="1">
    <source>
        <dbReference type="ARBA" id="ARBA00022737"/>
    </source>
</evidence>
<dbReference type="SUPFAM" id="SSF50985">
    <property type="entry name" value="RCC1/BLIP-II"/>
    <property type="match status" value="2"/>
</dbReference>
<dbReference type="AlphaFoldDB" id="A0A9D2P2U3"/>
<feature type="chain" id="PRO_5038558880" evidence="2">
    <location>
        <begin position="25"/>
        <end position="621"/>
    </location>
</feature>
<dbReference type="PROSITE" id="PS51272">
    <property type="entry name" value="SLH"/>
    <property type="match status" value="2"/>
</dbReference>
<evidence type="ECO:0000259" key="3">
    <source>
        <dbReference type="PROSITE" id="PS51272"/>
    </source>
</evidence>
<feature type="signal peptide" evidence="2">
    <location>
        <begin position="1"/>
        <end position="24"/>
    </location>
</feature>
<keyword evidence="1" id="KW-0677">Repeat</keyword>
<accession>A0A9D2P2U3</accession>
<dbReference type="Gene3D" id="2.130.10.30">
    <property type="entry name" value="Regulator of chromosome condensation 1/beta-lactamase-inhibitor protein II"/>
    <property type="match status" value="2"/>
</dbReference>
<feature type="domain" description="SLH" evidence="3">
    <location>
        <begin position="450"/>
        <end position="513"/>
    </location>
</feature>
<organism evidence="4 5">
    <name type="scientific">Candidatus Intestinimonas pullistercoris</name>
    <dbReference type="NCBI Taxonomy" id="2838623"/>
    <lineage>
        <taxon>Bacteria</taxon>
        <taxon>Bacillati</taxon>
        <taxon>Bacillota</taxon>
        <taxon>Clostridia</taxon>
        <taxon>Eubacteriales</taxon>
        <taxon>Intestinimonas</taxon>
    </lineage>
</organism>
<dbReference type="PROSITE" id="PS00626">
    <property type="entry name" value="RCC1_2"/>
    <property type="match status" value="4"/>
</dbReference>
<dbReference type="PANTHER" id="PTHR22870">
    <property type="entry name" value="REGULATOR OF CHROMOSOME CONDENSATION"/>
    <property type="match status" value="1"/>
</dbReference>
<comment type="caution">
    <text evidence="4">The sequence shown here is derived from an EMBL/GenBank/DDBJ whole genome shotgun (WGS) entry which is preliminary data.</text>
</comment>
<dbReference type="PANTHER" id="PTHR22870:SF408">
    <property type="entry name" value="OS09G0560450 PROTEIN"/>
    <property type="match status" value="1"/>
</dbReference>
<dbReference type="Pfam" id="PF13540">
    <property type="entry name" value="RCC1_2"/>
    <property type="match status" value="1"/>
</dbReference>
<keyword evidence="2" id="KW-0732">Signal</keyword>
<sequence>MKKRFLALALALGVCLGLAAPASAYDMGHVGQLRIVACGDDHTAFLKGDGTLWVTGDNSRGQLGNGTREQSLAPIRVLDQVASVTCGKYQTAAIRKDGTLWTWGLTQNRQLGLDGGDLFDEITGAMNQTVPVKVMDNVSAVSCGEFHTAVIKADGSLWTWGNNTEGQLGNGIIGDQPSSSNWWDSVFGDPQAGPAPEPETVFHVLDDVVAVACGDSHTAALKRDGTLWTWGNNFWGQLGSPDISTKESCPTPTQVLDKVTAVSCGGYFTAAVRTDGSLWMWGSGGFDVMAGKGPVNWGDQTTPIKVMDNVSAVSCGQNHVAAIKTDGSLWMWGKNWYGEIGNDISEFMEETCPTPVQVLDDVIAVSCGNDHTVAITSDGTLWGWGNPDYGQLGNGGAGNVTIERWVEEIPLYPEPIPAHMAYLTYQTVPAKVLSVTSASGALPPTAPPAPVGGFTDVLETDFFAAPVEWAVENGVTSGTSATTFSPGNTCTTAEILTFLWRASGSPAPEGANPFSDVAESDFSYQAALWAYENGLVSGTALQGSAPCTRADTVTYLWKLAGSPAAPAASFTDVPAGADYAPAVAWAVDQGITSGTGEGAFSPDNTCTRGEIVTFLYRGLGQ</sequence>
<dbReference type="InterPro" id="IPR000408">
    <property type="entry name" value="Reg_chr_condens"/>
</dbReference>
<dbReference type="InterPro" id="IPR058923">
    <property type="entry name" value="RCC1-like_dom"/>
</dbReference>
<feature type="domain" description="SLH" evidence="3">
    <location>
        <begin position="566"/>
        <end position="621"/>
    </location>
</feature>
<name>A0A9D2P2U3_9FIRM</name>
<protein>
    <submittedName>
        <fullName evidence="4">S-layer homology domain-containing protein</fullName>
    </submittedName>
</protein>
<dbReference type="Pfam" id="PF25390">
    <property type="entry name" value="WD40_RLD"/>
    <property type="match status" value="1"/>
</dbReference>
<reference evidence="4" key="2">
    <citation type="submission" date="2021-04" db="EMBL/GenBank/DDBJ databases">
        <authorList>
            <person name="Gilroy R."/>
        </authorList>
    </citation>
    <scope>NUCLEOTIDE SEQUENCE</scope>
    <source>
        <strain evidence="4">CHK186-1790</strain>
    </source>
</reference>
<evidence type="ECO:0000256" key="2">
    <source>
        <dbReference type="SAM" id="SignalP"/>
    </source>
</evidence>
<dbReference type="PRINTS" id="PR00633">
    <property type="entry name" value="RCCNDNSATION"/>
</dbReference>
<dbReference type="InterPro" id="IPR001119">
    <property type="entry name" value="SLH_dom"/>
</dbReference>
<reference evidence="4" key="1">
    <citation type="journal article" date="2021" name="PeerJ">
        <title>Extensive microbial diversity within the chicken gut microbiome revealed by metagenomics and culture.</title>
        <authorList>
            <person name="Gilroy R."/>
            <person name="Ravi A."/>
            <person name="Getino M."/>
            <person name="Pursley I."/>
            <person name="Horton D.L."/>
            <person name="Alikhan N.F."/>
            <person name="Baker D."/>
            <person name="Gharbi K."/>
            <person name="Hall N."/>
            <person name="Watson M."/>
            <person name="Adriaenssens E.M."/>
            <person name="Foster-Nyarko E."/>
            <person name="Jarju S."/>
            <person name="Secka A."/>
            <person name="Antonio M."/>
            <person name="Oren A."/>
            <person name="Chaudhuri R.R."/>
            <person name="La Ragione R."/>
            <person name="Hildebrand F."/>
            <person name="Pallen M.J."/>
        </authorList>
    </citation>
    <scope>NUCLEOTIDE SEQUENCE</scope>
    <source>
        <strain evidence="4">CHK186-1790</strain>
    </source>
</reference>
<dbReference type="PROSITE" id="PS50012">
    <property type="entry name" value="RCC1_3"/>
    <property type="match status" value="6"/>
</dbReference>
<evidence type="ECO:0000313" key="4">
    <source>
        <dbReference type="EMBL" id="HJC41840.1"/>
    </source>
</evidence>
<dbReference type="EMBL" id="DWWJ01000186">
    <property type="protein sequence ID" value="HJC41840.1"/>
    <property type="molecule type" value="Genomic_DNA"/>
</dbReference>
<dbReference type="Pfam" id="PF00395">
    <property type="entry name" value="SLH"/>
    <property type="match status" value="3"/>
</dbReference>
<proteinExistence type="predicted"/>
<gene>
    <name evidence="4" type="ORF">H9701_09875</name>
</gene>
<dbReference type="InterPro" id="IPR051210">
    <property type="entry name" value="Ub_ligase/GEF_domain"/>
</dbReference>
<dbReference type="Proteomes" id="UP000823882">
    <property type="component" value="Unassembled WGS sequence"/>
</dbReference>
<evidence type="ECO:0000313" key="5">
    <source>
        <dbReference type="Proteomes" id="UP000823882"/>
    </source>
</evidence>